<feature type="chain" id="PRO_5012556930" description="Surface lipoprotein assembly modifier C-terminal domain-containing protein" evidence="2">
    <location>
        <begin position="24"/>
        <end position="474"/>
    </location>
</feature>
<feature type="signal peptide" evidence="2">
    <location>
        <begin position="1"/>
        <end position="23"/>
    </location>
</feature>
<dbReference type="Pfam" id="PF04575">
    <property type="entry name" value="SlipAM"/>
    <property type="match status" value="1"/>
</dbReference>
<gene>
    <name evidence="4" type="ORF">PEV8663_00455</name>
</gene>
<evidence type="ECO:0000313" key="4">
    <source>
        <dbReference type="EMBL" id="SMX34300.1"/>
    </source>
</evidence>
<name>A0A238JUI8_9RHOB</name>
<feature type="compositionally biased region" description="Acidic residues" evidence="1">
    <location>
        <begin position="214"/>
        <end position="224"/>
    </location>
</feature>
<evidence type="ECO:0000256" key="2">
    <source>
        <dbReference type="SAM" id="SignalP"/>
    </source>
</evidence>
<feature type="compositionally biased region" description="Basic and acidic residues" evidence="1">
    <location>
        <begin position="118"/>
        <end position="148"/>
    </location>
</feature>
<protein>
    <recommendedName>
        <fullName evidence="3">Surface lipoprotein assembly modifier C-terminal domain-containing protein</fullName>
    </recommendedName>
</protein>
<keyword evidence="2" id="KW-0732">Signal</keyword>
<dbReference type="InterPro" id="IPR036280">
    <property type="entry name" value="Multihaem_cyt_sf"/>
</dbReference>
<reference evidence="4 5" key="1">
    <citation type="submission" date="2017-05" db="EMBL/GenBank/DDBJ databases">
        <authorList>
            <person name="Song R."/>
            <person name="Chenine A.L."/>
            <person name="Ruprecht R.M."/>
        </authorList>
    </citation>
    <scope>NUCLEOTIDE SEQUENCE [LARGE SCALE GENOMIC DNA]</scope>
    <source>
        <strain evidence="4 5">CECT 8663</strain>
    </source>
</reference>
<dbReference type="Proteomes" id="UP000220836">
    <property type="component" value="Unassembled WGS sequence"/>
</dbReference>
<dbReference type="AlphaFoldDB" id="A0A238JUI8"/>
<evidence type="ECO:0000259" key="3">
    <source>
        <dbReference type="Pfam" id="PF04575"/>
    </source>
</evidence>
<dbReference type="EMBL" id="FXYH01000001">
    <property type="protein sequence ID" value="SMX34300.1"/>
    <property type="molecule type" value="Genomic_DNA"/>
</dbReference>
<sequence length="474" mass="52656">MIRVSLASVCFMVIALAGGMALATPKLGDDCKACHNSNVYLPPAHPNVRNMTSAVCKTCHLGTMDQDQARINSQIQQQDREQDREQQRDQDQTRRQVRLGGDPGANPLGIRSAARNVDPGKKIELYLDRESRTETETGEGHGDDDKFSHERHYSETKMAEDANKWSYRFLLGYLYSSDINLHQSGSNLGAGGGHGEGGGGGHGEGGGGGHDPDAEYDDDGDEGDGSYLRLGARADYTSYIGNDQTLTYSFALNRDAFTGLEQIRYIGRARLEWKRKLDDGSFKISPYLQRSLYDRADDEDKAFWALGLNANRHLSVSPTATLSFTFRYKQRLYDGEDAARRADLRLGTVYQDALGEWGQYRLGIGLSARNNPKHEDKRYIEQILTAGFGGTLANGAFGWLSGELGRRDYRAVDRTAGYTRQDSYIGLGASYVDKRLTVLGSVPQLSCQTEWTGSNIDDYDETSTYCSVLFERRF</sequence>
<accession>A0A238JUI8</accession>
<dbReference type="OrthoDB" id="7855558at2"/>
<evidence type="ECO:0000313" key="5">
    <source>
        <dbReference type="Proteomes" id="UP000220836"/>
    </source>
</evidence>
<feature type="domain" description="Surface lipoprotein assembly modifier C-terminal" evidence="3">
    <location>
        <begin position="268"/>
        <end position="474"/>
    </location>
</feature>
<dbReference type="SUPFAM" id="SSF48695">
    <property type="entry name" value="Multiheme cytochromes"/>
    <property type="match status" value="1"/>
</dbReference>
<dbReference type="InterPro" id="IPR007655">
    <property type="entry name" value="Slam_C"/>
</dbReference>
<feature type="compositionally biased region" description="Gly residues" evidence="1">
    <location>
        <begin position="188"/>
        <end position="209"/>
    </location>
</feature>
<organism evidence="4 5">
    <name type="scientific">Pelagimonas varians</name>
    <dbReference type="NCBI Taxonomy" id="696760"/>
    <lineage>
        <taxon>Bacteria</taxon>
        <taxon>Pseudomonadati</taxon>
        <taxon>Pseudomonadota</taxon>
        <taxon>Alphaproteobacteria</taxon>
        <taxon>Rhodobacterales</taxon>
        <taxon>Roseobacteraceae</taxon>
        <taxon>Pelagimonas</taxon>
    </lineage>
</organism>
<proteinExistence type="predicted"/>
<keyword evidence="5" id="KW-1185">Reference proteome</keyword>
<feature type="region of interest" description="Disordered" evidence="1">
    <location>
        <begin position="187"/>
        <end position="224"/>
    </location>
</feature>
<evidence type="ECO:0000256" key="1">
    <source>
        <dbReference type="SAM" id="MobiDB-lite"/>
    </source>
</evidence>
<feature type="compositionally biased region" description="Basic and acidic residues" evidence="1">
    <location>
        <begin position="78"/>
        <end position="94"/>
    </location>
</feature>
<feature type="region of interest" description="Disordered" evidence="1">
    <location>
        <begin position="73"/>
        <end position="148"/>
    </location>
</feature>
<dbReference type="RefSeq" id="WP_141467933.1">
    <property type="nucleotide sequence ID" value="NZ_FXYH01000001.1"/>
</dbReference>